<keyword evidence="7" id="KW-1185">Reference proteome</keyword>
<evidence type="ECO:0000313" key="7">
    <source>
        <dbReference type="Proteomes" id="UP000218505"/>
    </source>
</evidence>
<dbReference type="GO" id="GO:0005524">
    <property type="term" value="F:ATP binding"/>
    <property type="evidence" value="ECO:0007669"/>
    <property type="project" value="UniProtKB-KW"/>
</dbReference>
<dbReference type="Proteomes" id="UP000218505">
    <property type="component" value="Chromosome"/>
</dbReference>
<dbReference type="Pfam" id="PF00069">
    <property type="entry name" value="Pkinase"/>
    <property type="match status" value="1"/>
</dbReference>
<dbReference type="PANTHER" id="PTHR43289:SF34">
    <property type="entry name" value="SERINE_THREONINE-PROTEIN KINASE YBDM-RELATED"/>
    <property type="match status" value="1"/>
</dbReference>
<dbReference type="PANTHER" id="PTHR43289">
    <property type="entry name" value="MITOGEN-ACTIVATED PROTEIN KINASE KINASE KINASE 20-RELATED"/>
    <property type="match status" value="1"/>
</dbReference>
<sequence>MRVVSLSLSTKTTGKVAVGPEWSAADTGELEAGQLLAGRYRLDGLIRTGGTAQVHRGWDTLLRRAVAVKLVAPGAGRAAYRRFDNEMHVLAGLSHPNVVSVYDVGGRDRDSFVVLQLVDGPTLRDHLDRGAFSEAQTRLLGVLLSDALAHVHEHGVAHRDLTPTGVLFDHAGKPHLADFGLAGPGGSRTRRTDRRVGTTAYLAPEQVRGDVVGEPADVYALGLVLLECLTGRPAFTGRTALSRLGRAPEIPLSAPSDLAHLLSAMTARRPRDRPSAAACGMALRGFAAPVPPPAAPSRHRVLVGAATAVTLAAIAMAVGQTPDPTVAAPAAPTAIEAPRGL</sequence>
<dbReference type="CDD" id="cd14014">
    <property type="entry name" value="STKc_PknB_like"/>
    <property type="match status" value="1"/>
</dbReference>
<keyword evidence="1" id="KW-0808">Transferase</keyword>
<keyword evidence="6" id="KW-0723">Serine/threonine-protein kinase</keyword>
<dbReference type="KEGG" id="apre:CNX65_09595"/>
<accession>A0A290Z3J0</accession>
<keyword evidence="3 6" id="KW-0418">Kinase</keyword>
<evidence type="ECO:0000256" key="2">
    <source>
        <dbReference type="ARBA" id="ARBA00022741"/>
    </source>
</evidence>
<evidence type="ECO:0000313" key="6">
    <source>
        <dbReference type="EMBL" id="ATE53513.1"/>
    </source>
</evidence>
<dbReference type="EMBL" id="CP023445">
    <property type="protein sequence ID" value="ATE53513.1"/>
    <property type="molecule type" value="Genomic_DNA"/>
</dbReference>
<dbReference type="PROSITE" id="PS50011">
    <property type="entry name" value="PROTEIN_KINASE_DOM"/>
    <property type="match status" value="1"/>
</dbReference>
<dbReference type="Gene3D" id="3.30.200.20">
    <property type="entry name" value="Phosphorylase Kinase, domain 1"/>
    <property type="match status" value="1"/>
</dbReference>
<dbReference type="InterPro" id="IPR000719">
    <property type="entry name" value="Prot_kinase_dom"/>
</dbReference>
<dbReference type="AlphaFoldDB" id="A0A290Z3J0"/>
<evidence type="ECO:0000256" key="3">
    <source>
        <dbReference type="ARBA" id="ARBA00022777"/>
    </source>
</evidence>
<name>A0A290Z3J0_9PSEU</name>
<dbReference type="InterPro" id="IPR011009">
    <property type="entry name" value="Kinase-like_dom_sf"/>
</dbReference>
<evidence type="ECO:0000256" key="1">
    <source>
        <dbReference type="ARBA" id="ARBA00022679"/>
    </source>
</evidence>
<gene>
    <name evidence="6" type="ORF">CNX65_09595</name>
</gene>
<evidence type="ECO:0000256" key="4">
    <source>
        <dbReference type="ARBA" id="ARBA00022840"/>
    </source>
</evidence>
<proteinExistence type="predicted"/>
<evidence type="ECO:0000259" key="5">
    <source>
        <dbReference type="PROSITE" id="PS50011"/>
    </source>
</evidence>
<keyword evidence="2" id="KW-0547">Nucleotide-binding</keyword>
<feature type="domain" description="Protein kinase" evidence="5">
    <location>
        <begin position="40"/>
        <end position="302"/>
    </location>
</feature>
<protein>
    <submittedName>
        <fullName evidence="6">Serine/threonine protein kinase</fullName>
    </submittedName>
</protein>
<keyword evidence="4" id="KW-0067">ATP-binding</keyword>
<dbReference type="GO" id="GO:0004674">
    <property type="term" value="F:protein serine/threonine kinase activity"/>
    <property type="evidence" value="ECO:0007669"/>
    <property type="project" value="UniProtKB-KW"/>
</dbReference>
<dbReference type="SUPFAM" id="SSF56112">
    <property type="entry name" value="Protein kinase-like (PK-like)"/>
    <property type="match status" value="1"/>
</dbReference>
<organism evidence="6 7">
    <name type="scientific">Actinosynnema pretiosum</name>
    <dbReference type="NCBI Taxonomy" id="42197"/>
    <lineage>
        <taxon>Bacteria</taxon>
        <taxon>Bacillati</taxon>
        <taxon>Actinomycetota</taxon>
        <taxon>Actinomycetes</taxon>
        <taxon>Pseudonocardiales</taxon>
        <taxon>Pseudonocardiaceae</taxon>
        <taxon>Actinosynnema</taxon>
    </lineage>
</organism>
<reference evidence="6" key="1">
    <citation type="submission" date="2017-09" db="EMBL/GenBank/DDBJ databases">
        <title>Complete Genome Sequence of ansamitocin-producing Bacterium Actinosynnema pretiosum X47.</title>
        <authorList>
            <person name="Cao G."/>
            <person name="Zong G."/>
            <person name="Zhong C."/>
            <person name="Fu J."/>
        </authorList>
    </citation>
    <scope>NUCLEOTIDE SEQUENCE [LARGE SCALE GENOMIC DNA]</scope>
    <source>
        <strain evidence="6">X47</strain>
    </source>
</reference>
<dbReference type="Gene3D" id="1.10.510.10">
    <property type="entry name" value="Transferase(Phosphotransferase) domain 1"/>
    <property type="match status" value="1"/>
</dbReference>